<dbReference type="EMBL" id="JAMGBC010000001">
    <property type="protein sequence ID" value="MCL6677729.1"/>
    <property type="molecule type" value="Genomic_DNA"/>
</dbReference>
<comment type="caution">
    <text evidence="3">The sequence shown here is derived from an EMBL/GenBank/DDBJ whole genome shotgun (WGS) entry which is preliminary data.</text>
</comment>
<dbReference type="RefSeq" id="WP_249866725.1">
    <property type="nucleotide sequence ID" value="NZ_JAMGBC010000001.1"/>
</dbReference>
<organism evidence="3 4">
    <name type="scientific">Sphingomonas anseongensis</name>
    <dbReference type="NCBI Taxonomy" id="2908207"/>
    <lineage>
        <taxon>Bacteria</taxon>
        <taxon>Pseudomonadati</taxon>
        <taxon>Pseudomonadota</taxon>
        <taxon>Alphaproteobacteria</taxon>
        <taxon>Sphingomonadales</taxon>
        <taxon>Sphingomonadaceae</taxon>
        <taxon>Sphingomonas</taxon>
    </lineage>
</organism>
<evidence type="ECO:0000256" key="1">
    <source>
        <dbReference type="SAM" id="Phobius"/>
    </source>
</evidence>
<feature type="transmembrane region" description="Helical" evidence="1">
    <location>
        <begin position="104"/>
        <end position="124"/>
    </location>
</feature>
<feature type="transmembrane region" description="Helical" evidence="1">
    <location>
        <begin position="38"/>
        <end position="59"/>
    </location>
</feature>
<evidence type="ECO:0000313" key="3">
    <source>
        <dbReference type="EMBL" id="MCL6677729.1"/>
    </source>
</evidence>
<keyword evidence="1" id="KW-0472">Membrane</keyword>
<name>A0ABT0RBU7_9SPHN</name>
<accession>A0ABT0RBU7</accession>
<feature type="transmembrane region" description="Helical" evidence="1">
    <location>
        <begin position="12"/>
        <end position="31"/>
    </location>
</feature>
<keyword evidence="4" id="KW-1185">Reference proteome</keyword>
<feature type="transmembrane region" description="Helical" evidence="1">
    <location>
        <begin position="71"/>
        <end position="92"/>
    </location>
</feature>
<keyword evidence="1" id="KW-0812">Transmembrane</keyword>
<proteinExistence type="predicted"/>
<evidence type="ECO:0000313" key="4">
    <source>
        <dbReference type="Proteomes" id="UP001165343"/>
    </source>
</evidence>
<evidence type="ECO:0000259" key="2">
    <source>
        <dbReference type="Pfam" id="PF09990"/>
    </source>
</evidence>
<gene>
    <name evidence="3" type="ORF">LZ519_00115</name>
</gene>
<sequence>MLGHPVHPALVHFPLGLLLSSTIADLAWVAGMTQDTHIAAVLMAAGLAGGLLAMAAGMADVIRLDQALVPHAMKHVGAVGLAWIGYGVALYLRRANLSANFDPGTASLVMSFVSAALLGFGGWLGGRLVYTFGANVEKRPA</sequence>
<dbReference type="Pfam" id="PF09990">
    <property type="entry name" value="DUF2231"/>
    <property type="match status" value="1"/>
</dbReference>
<reference evidence="3" key="1">
    <citation type="submission" date="2022-05" db="EMBL/GenBank/DDBJ databases">
        <authorList>
            <person name="Jo J.-H."/>
            <person name="Im W.-T."/>
        </authorList>
    </citation>
    <scope>NUCLEOTIDE SEQUENCE</scope>
    <source>
        <strain evidence="3">RG327</strain>
    </source>
</reference>
<keyword evidence="1" id="KW-1133">Transmembrane helix</keyword>
<dbReference type="Proteomes" id="UP001165343">
    <property type="component" value="Unassembled WGS sequence"/>
</dbReference>
<feature type="domain" description="DUF2231" evidence="2">
    <location>
        <begin position="3"/>
        <end position="137"/>
    </location>
</feature>
<dbReference type="InterPro" id="IPR019251">
    <property type="entry name" value="DUF2231_TM"/>
</dbReference>
<protein>
    <submittedName>
        <fullName evidence="3">DUF2231 domain-containing protein</fullName>
    </submittedName>
</protein>